<feature type="transmembrane region" description="Helical" evidence="1">
    <location>
        <begin position="208"/>
        <end position="227"/>
    </location>
</feature>
<feature type="transmembrane region" description="Helical" evidence="1">
    <location>
        <begin position="427"/>
        <end position="448"/>
    </location>
</feature>
<organism evidence="2 3">
    <name type="scientific">Flavobacterium hungaricum</name>
    <dbReference type="NCBI Taxonomy" id="2082725"/>
    <lineage>
        <taxon>Bacteria</taxon>
        <taxon>Pseudomonadati</taxon>
        <taxon>Bacteroidota</taxon>
        <taxon>Flavobacteriia</taxon>
        <taxon>Flavobacteriales</taxon>
        <taxon>Flavobacteriaceae</taxon>
        <taxon>Flavobacterium</taxon>
    </lineage>
</organism>
<feature type="transmembrane region" description="Helical" evidence="1">
    <location>
        <begin position="107"/>
        <end position="125"/>
    </location>
</feature>
<evidence type="ECO:0000256" key="1">
    <source>
        <dbReference type="SAM" id="Phobius"/>
    </source>
</evidence>
<evidence type="ECO:0000313" key="2">
    <source>
        <dbReference type="EMBL" id="MBE8727761.1"/>
    </source>
</evidence>
<proteinExistence type="predicted"/>
<dbReference type="EMBL" id="PRDM01000006">
    <property type="protein sequence ID" value="MBE8727761.1"/>
    <property type="molecule type" value="Genomic_DNA"/>
</dbReference>
<keyword evidence="1" id="KW-0472">Membrane</keyword>
<feature type="transmembrane region" description="Helical" evidence="1">
    <location>
        <begin position="52"/>
        <end position="71"/>
    </location>
</feature>
<gene>
    <name evidence="2" type="ORF">C4F50_22830</name>
</gene>
<feature type="transmembrane region" description="Helical" evidence="1">
    <location>
        <begin position="255"/>
        <end position="272"/>
    </location>
</feature>
<dbReference type="Proteomes" id="UP000640614">
    <property type="component" value="Unassembled WGS sequence"/>
</dbReference>
<keyword evidence="1" id="KW-1133">Transmembrane helix</keyword>
<name>A0ABR9TR53_9FLAO</name>
<accession>A0ABR9TR53</accession>
<feature type="transmembrane region" description="Helical" evidence="1">
    <location>
        <begin position="137"/>
        <end position="153"/>
    </location>
</feature>
<feature type="transmembrane region" description="Helical" evidence="1">
    <location>
        <begin position="403"/>
        <end position="421"/>
    </location>
</feature>
<evidence type="ECO:0000313" key="3">
    <source>
        <dbReference type="Proteomes" id="UP000640614"/>
    </source>
</evidence>
<feature type="transmembrane region" description="Helical" evidence="1">
    <location>
        <begin position="234"/>
        <end position="249"/>
    </location>
</feature>
<feature type="transmembrane region" description="Helical" evidence="1">
    <location>
        <begin position="13"/>
        <end position="40"/>
    </location>
</feature>
<keyword evidence="3" id="KW-1185">Reference proteome</keyword>
<sequence length="458" mass="54258">MLNNPVKFVLLNFFSYLIILLFGGFSLAFPISVFFSLLIIASSYKEFGIKGGLIFATIYLLAFDSEIFYFSDYNIRIWYFYLIIIYLISFFEFLLNFRIVFKRKFIVEYIIGFVLFLWSIYFLLIEDFVSKINNIKYWVFYIGLILILNHFFRKNIKKYNFILDYIISITVFIMFWGIFQFFTNLLFISNFQLDYFNIRPSAFFSETTWYSEFIFFGMVLIFLKILTVPNMLKLLYLVPFYLLGFLFSVTRNTYLAFIIYLFFTFTFTFFIERKIFLRIVSSRFILTFIFLLVLIFIMLIPILTDIASFFVLKFSGQDDSAQGRIEAYHISVNNILKGGVFGNGYYWDKSHSTESGSALGSKSFNVFLMMGSIFGPFGGLLFFILISFYLMKSLYYYGLYKSLYIKYSFIVFFIFIQMAMFAPIHQFPFGMLIVSLSVFLFNIGVFNYEKNNICNASV</sequence>
<comment type="caution">
    <text evidence="2">The sequence shown here is derived from an EMBL/GenBank/DDBJ whole genome shotgun (WGS) entry which is preliminary data.</text>
</comment>
<feature type="transmembrane region" description="Helical" evidence="1">
    <location>
        <begin position="284"/>
        <end position="304"/>
    </location>
</feature>
<keyword evidence="1" id="KW-0812">Transmembrane</keyword>
<feature type="transmembrane region" description="Helical" evidence="1">
    <location>
        <begin position="366"/>
        <end position="391"/>
    </location>
</feature>
<feature type="transmembrane region" description="Helical" evidence="1">
    <location>
        <begin position="77"/>
        <end position="95"/>
    </location>
</feature>
<feature type="transmembrane region" description="Helical" evidence="1">
    <location>
        <begin position="165"/>
        <end position="188"/>
    </location>
</feature>
<reference evidence="2 3" key="1">
    <citation type="submission" date="2018-07" db="EMBL/GenBank/DDBJ databases">
        <title>Genome assembly of strain KB82.</title>
        <authorList>
            <person name="Kukolya J."/>
            <person name="Horvath B."/>
            <person name="Nagy I."/>
            <person name="Toth A."/>
        </authorList>
    </citation>
    <scope>NUCLEOTIDE SEQUENCE [LARGE SCALE GENOMIC DNA]</scope>
    <source>
        <strain evidence="2 3">Kb82</strain>
    </source>
</reference>
<dbReference type="RefSeq" id="WP_194140892.1">
    <property type="nucleotide sequence ID" value="NZ_PRDM01000006.1"/>
</dbReference>
<protein>
    <submittedName>
        <fullName evidence="2">Uncharacterized protein</fullName>
    </submittedName>
</protein>